<proteinExistence type="predicted"/>
<reference evidence="3" key="1">
    <citation type="journal article" date="2019" name="Int. J. Syst. Evol. Microbiol.">
        <title>The Global Catalogue of Microorganisms (GCM) 10K type strain sequencing project: providing services to taxonomists for standard genome sequencing and annotation.</title>
        <authorList>
            <consortium name="The Broad Institute Genomics Platform"/>
            <consortium name="The Broad Institute Genome Sequencing Center for Infectious Disease"/>
            <person name="Wu L."/>
            <person name="Ma J."/>
        </authorList>
    </citation>
    <scope>NUCLEOTIDE SEQUENCE [LARGE SCALE GENOMIC DNA]</scope>
    <source>
        <strain evidence="3">JCM 18303</strain>
    </source>
</reference>
<protein>
    <submittedName>
        <fullName evidence="2">Uncharacterized protein</fullName>
    </submittedName>
</protein>
<evidence type="ECO:0000256" key="1">
    <source>
        <dbReference type="SAM" id="MobiDB-lite"/>
    </source>
</evidence>
<organism evidence="2 3">
    <name type="scientific">Pseudonocardia eucalypti</name>
    <dbReference type="NCBI Taxonomy" id="648755"/>
    <lineage>
        <taxon>Bacteria</taxon>
        <taxon>Bacillati</taxon>
        <taxon>Actinomycetota</taxon>
        <taxon>Actinomycetes</taxon>
        <taxon>Pseudonocardiales</taxon>
        <taxon>Pseudonocardiaceae</taxon>
        <taxon>Pseudonocardia</taxon>
    </lineage>
</organism>
<sequence length="216" mass="23672">MGVFATLENTFRWLVTGPYPLAVHPRRFPDLPDLPVPLDRLRALLASPAVCASSRAAVWSYLVRQARTSSPDQAAWTVAAAAVALPDLMRIVATLSPPHRRPHQRPELRAELEAAALGGFLSELRRHDHNDARDPRIRWLLLMSAYRGARALRDTTTSTSGRDGTAAPENAPTLTQRARASRPARRPTRQPTDATSGRRSGTGARPRRGAGKETGR</sequence>
<dbReference type="EMBL" id="BAABJP010000069">
    <property type="protein sequence ID" value="GAA5176668.1"/>
    <property type="molecule type" value="Genomic_DNA"/>
</dbReference>
<evidence type="ECO:0000313" key="3">
    <source>
        <dbReference type="Proteomes" id="UP001428817"/>
    </source>
</evidence>
<comment type="caution">
    <text evidence="2">The sequence shown here is derived from an EMBL/GenBank/DDBJ whole genome shotgun (WGS) entry which is preliminary data.</text>
</comment>
<dbReference type="Proteomes" id="UP001428817">
    <property type="component" value="Unassembled WGS sequence"/>
</dbReference>
<keyword evidence="3" id="KW-1185">Reference proteome</keyword>
<accession>A0ABP9RGE6</accession>
<feature type="compositionally biased region" description="Low complexity" evidence="1">
    <location>
        <begin position="154"/>
        <end position="167"/>
    </location>
</feature>
<feature type="compositionally biased region" description="Basic residues" evidence="1">
    <location>
        <begin position="179"/>
        <end position="188"/>
    </location>
</feature>
<feature type="region of interest" description="Disordered" evidence="1">
    <location>
        <begin position="152"/>
        <end position="216"/>
    </location>
</feature>
<name>A0ABP9RGE6_9PSEU</name>
<gene>
    <name evidence="2" type="ORF">GCM10023321_85620</name>
</gene>
<evidence type="ECO:0000313" key="2">
    <source>
        <dbReference type="EMBL" id="GAA5176668.1"/>
    </source>
</evidence>